<accession>A0A9P6QR29</accession>
<evidence type="ECO:0000313" key="2">
    <source>
        <dbReference type="EMBL" id="KAG0283475.1"/>
    </source>
</evidence>
<sequence>MLDPFVQGQIIGMHMAGVKSRRIATELQVNDRTVRSIIKRYQERGTIAPKPIPGRPRKYERLNGANPVPATAASGKRRVEAEGEDGGDMDMEVDTSKVQPVAIPAPVPAPAQTTTTTITTATSIETIEWVI</sequence>
<name>A0A9P6QR29_9FUNG</name>
<organism evidence="2 3">
    <name type="scientific">Linnemannia gamsii</name>
    <dbReference type="NCBI Taxonomy" id="64522"/>
    <lineage>
        <taxon>Eukaryota</taxon>
        <taxon>Fungi</taxon>
        <taxon>Fungi incertae sedis</taxon>
        <taxon>Mucoromycota</taxon>
        <taxon>Mortierellomycotina</taxon>
        <taxon>Mortierellomycetes</taxon>
        <taxon>Mortierellales</taxon>
        <taxon>Mortierellaceae</taxon>
        <taxon>Linnemannia</taxon>
    </lineage>
</organism>
<dbReference type="AlphaFoldDB" id="A0A9P6QR29"/>
<proteinExistence type="predicted"/>
<reference evidence="2" key="1">
    <citation type="journal article" date="2020" name="Fungal Divers.">
        <title>Resolving the Mortierellaceae phylogeny through synthesis of multi-gene phylogenetics and phylogenomics.</title>
        <authorList>
            <person name="Vandepol N."/>
            <person name="Liber J."/>
            <person name="Desiro A."/>
            <person name="Na H."/>
            <person name="Kennedy M."/>
            <person name="Barry K."/>
            <person name="Grigoriev I.V."/>
            <person name="Miller A.N."/>
            <person name="O'Donnell K."/>
            <person name="Stajich J.E."/>
            <person name="Bonito G."/>
        </authorList>
    </citation>
    <scope>NUCLEOTIDE SEQUENCE</scope>
    <source>
        <strain evidence="2">NVP60</strain>
    </source>
</reference>
<dbReference type="Gene3D" id="1.10.10.10">
    <property type="entry name" value="Winged helix-like DNA-binding domain superfamily/Winged helix DNA-binding domain"/>
    <property type="match status" value="1"/>
</dbReference>
<dbReference type="EMBL" id="JAAAIN010003924">
    <property type="protein sequence ID" value="KAG0283475.1"/>
    <property type="molecule type" value="Genomic_DNA"/>
</dbReference>
<dbReference type="OrthoDB" id="2444439at2759"/>
<dbReference type="InterPro" id="IPR009057">
    <property type="entry name" value="Homeodomain-like_sf"/>
</dbReference>
<dbReference type="SUPFAM" id="SSF46689">
    <property type="entry name" value="Homeodomain-like"/>
    <property type="match status" value="1"/>
</dbReference>
<gene>
    <name evidence="2" type="ORF">BGZ97_008536</name>
</gene>
<dbReference type="Proteomes" id="UP000823405">
    <property type="component" value="Unassembled WGS sequence"/>
</dbReference>
<feature type="compositionally biased region" description="Acidic residues" evidence="1">
    <location>
        <begin position="82"/>
        <end position="92"/>
    </location>
</feature>
<dbReference type="Pfam" id="PF13384">
    <property type="entry name" value="HTH_23"/>
    <property type="match status" value="1"/>
</dbReference>
<comment type="caution">
    <text evidence="2">The sequence shown here is derived from an EMBL/GenBank/DDBJ whole genome shotgun (WGS) entry which is preliminary data.</text>
</comment>
<feature type="region of interest" description="Disordered" evidence="1">
    <location>
        <begin position="47"/>
        <end position="92"/>
    </location>
</feature>
<feature type="non-terminal residue" evidence="2">
    <location>
        <position position="131"/>
    </location>
</feature>
<evidence type="ECO:0000313" key="3">
    <source>
        <dbReference type="Proteomes" id="UP000823405"/>
    </source>
</evidence>
<dbReference type="InterPro" id="IPR036388">
    <property type="entry name" value="WH-like_DNA-bd_sf"/>
</dbReference>
<evidence type="ECO:0008006" key="4">
    <source>
        <dbReference type="Google" id="ProtNLM"/>
    </source>
</evidence>
<protein>
    <recommendedName>
        <fullName evidence="4">Paired domain-containing protein</fullName>
    </recommendedName>
</protein>
<evidence type="ECO:0000256" key="1">
    <source>
        <dbReference type="SAM" id="MobiDB-lite"/>
    </source>
</evidence>
<keyword evidence="3" id="KW-1185">Reference proteome</keyword>